<dbReference type="Proteomes" id="UP000027064">
    <property type="component" value="Unassembled WGS sequence"/>
</dbReference>
<evidence type="ECO:0000313" key="3">
    <source>
        <dbReference type="EMBL" id="KDN56866.1"/>
    </source>
</evidence>
<proteinExistence type="predicted"/>
<dbReference type="Pfam" id="PF19573">
    <property type="entry name" value="DUF6089"/>
    <property type="match status" value="1"/>
</dbReference>
<dbReference type="AlphaFoldDB" id="A0A066WSW8"/>
<evidence type="ECO:0000256" key="1">
    <source>
        <dbReference type="SAM" id="SignalP"/>
    </source>
</evidence>
<reference evidence="3 4" key="1">
    <citation type="submission" date="2014-05" db="EMBL/GenBank/DDBJ databases">
        <title>Genome Sequence of Flavobacterium sp. EM1321.</title>
        <authorList>
            <person name="Shin S.-K."/>
            <person name="Yi H."/>
        </authorList>
    </citation>
    <scope>NUCLEOTIDE SEQUENCE [LARGE SCALE GENOMIC DNA]</scope>
    <source>
        <strain evidence="3 4">EM1321</strain>
    </source>
</reference>
<feature type="chain" id="PRO_5001634113" description="DUF6089 domain-containing protein" evidence="1">
    <location>
        <begin position="26"/>
        <end position="233"/>
    </location>
</feature>
<evidence type="ECO:0000313" key="4">
    <source>
        <dbReference type="Proteomes" id="UP000027064"/>
    </source>
</evidence>
<feature type="signal peptide" evidence="1">
    <location>
        <begin position="1"/>
        <end position="25"/>
    </location>
</feature>
<protein>
    <recommendedName>
        <fullName evidence="2">DUF6089 domain-containing protein</fullName>
    </recommendedName>
</protein>
<accession>A0A066WSW8</accession>
<gene>
    <name evidence="3" type="ORF">FEM21_03690</name>
</gene>
<dbReference type="EMBL" id="JNCA01000001">
    <property type="protein sequence ID" value="KDN56866.1"/>
    <property type="molecule type" value="Genomic_DNA"/>
</dbReference>
<evidence type="ECO:0000259" key="2">
    <source>
        <dbReference type="Pfam" id="PF19573"/>
    </source>
</evidence>
<dbReference type="PATRIC" id="fig|1492738.3.peg.363"/>
<dbReference type="SUPFAM" id="SSF56925">
    <property type="entry name" value="OMPA-like"/>
    <property type="match status" value="1"/>
</dbReference>
<comment type="caution">
    <text evidence="3">The sequence shown here is derived from an EMBL/GenBank/DDBJ whole genome shotgun (WGS) entry which is preliminary data.</text>
</comment>
<dbReference type="InterPro" id="IPR045743">
    <property type="entry name" value="DUF6089"/>
</dbReference>
<dbReference type="STRING" id="1492738.FEM21_03690"/>
<dbReference type="eggNOG" id="COG3637">
    <property type="taxonomic scope" value="Bacteria"/>
</dbReference>
<feature type="domain" description="DUF6089" evidence="2">
    <location>
        <begin position="8"/>
        <end position="233"/>
    </location>
</feature>
<name>A0A066WSW8_9FLAO</name>
<keyword evidence="4" id="KW-1185">Reference proteome</keyword>
<dbReference type="Gene3D" id="2.40.160.20">
    <property type="match status" value="1"/>
</dbReference>
<dbReference type="InterPro" id="IPR011250">
    <property type="entry name" value="OMP/PagP_B-barrel"/>
</dbReference>
<organism evidence="3 4">
    <name type="scientific">Flavobacterium seoulense</name>
    <dbReference type="NCBI Taxonomy" id="1492738"/>
    <lineage>
        <taxon>Bacteria</taxon>
        <taxon>Pseudomonadati</taxon>
        <taxon>Bacteroidota</taxon>
        <taxon>Flavobacteriia</taxon>
        <taxon>Flavobacteriales</taxon>
        <taxon>Flavobacteriaceae</taxon>
        <taxon>Flavobacterium</taxon>
    </lineage>
</organism>
<keyword evidence="1" id="KW-0732">Signal</keyword>
<sequence length="233" mass="26345">MQFSIKMKQFLSTIAFLFLSINSQAQIHEIGIFLGGSNYIGDVGKTTYIAPNEPAFGILYKWNKSPRHAWRVAYTQSTINANDLDSEEAGRSLRGYHFENSIKELSLALEFNFFDFNLHTLDHKFTPYVTSGINLFRYDDLYIESGETKKNKGKNAIAVPIILGIKSNISRRLVLAAEVGARYTLTDNLDGSNPKEESLSTLRFGNLNNNDWYVFSGITLTYTFGEKPCYCAE</sequence>